<sequence length="254" mass="28149">MVSSFKFRLRNLFSLFILLSISIQVSVVNCKCGRTCDLAFASFTVWRGSDLTLISDFFDTTFADLRRFNPEIPDQNTVLAGSIINIPFTCDCIRDEFLGHIFNYTVRSGDTYGGVALKYSNLTTAAALQTNNSYPATNIPNTGFLNVTVNCFCGDTAINKEYGLFITYPIKAGDTLRSVASAYNLTTDVISSYNPTANFSAGNGLLFIPGRGNFWKFIYLLELFIDPQIGLTNSLIQRNQCIQFAIVLHSSECV</sequence>
<organism evidence="1 2">
    <name type="scientific">Catharanthus roseus</name>
    <name type="common">Madagascar periwinkle</name>
    <name type="synonym">Vinca rosea</name>
    <dbReference type="NCBI Taxonomy" id="4058"/>
    <lineage>
        <taxon>Eukaryota</taxon>
        <taxon>Viridiplantae</taxon>
        <taxon>Streptophyta</taxon>
        <taxon>Embryophyta</taxon>
        <taxon>Tracheophyta</taxon>
        <taxon>Spermatophyta</taxon>
        <taxon>Magnoliopsida</taxon>
        <taxon>eudicotyledons</taxon>
        <taxon>Gunneridae</taxon>
        <taxon>Pentapetalae</taxon>
        <taxon>asterids</taxon>
        <taxon>lamiids</taxon>
        <taxon>Gentianales</taxon>
        <taxon>Apocynaceae</taxon>
        <taxon>Rauvolfioideae</taxon>
        <taxon>Vinceae</taxon>
        <taxon>Catharanthinae</taxon>
        <taxon>Catharanthus</taxon>
    </lineage>
</organism>
<protein>
    <submittedName>
        <fullName evidence="1">Uncharacterized protein</fullName>
    </submittedName>
</protein>
<dbReference type="EMBL" id="CM044701">
    <property type="protein sequence ID" value="KAI5683281.1"/>
    <property type="molecule type" value="Genomic_DNA"/>
</dbReference>
<evidence type="ECO:0000313" key="1">
    <source>
        <dbReference type="EMBL" id="KAI5683281.1"/>
    </source>
</evidence>
<keyword evidence="2" id="KW-1185">Reference proteome</keyword>
<evidence type="ECO:0000313" key="2">
    <source>
        <dbReference type="Proteomes" id="UP001060085"/>
    </source>
</evidence>
<reference evidence="2" key="1">
    <citation type="journal article" date="2023" name="Nat. Plants">
        <title>Single-cell RNA sequencing provides a high-resolution roadmap for understanding the multicellular compartmentation of specialized metabolism.</title>
        <authorList>
            <person name="Sun S."/>
            <person name="Shen X."/>
            <person name="Li Y."/>
            <person name="Li Y."/>
            <person name="Wang S."/>
            <person name="Li R."/>
            <person name="Zhang H."/>
            <person name="Shen G."/>
            <person name="Guo B."/>
            <person name="Wei J."/>
            <person name="Xu J."/>
            <person name="St-Pierre B."/>
            <person name="Chen S."/>
            <person name="Sun C."/>
        </authorList>
    </citation>
    <scope>NUCLEOTIDE SEQUENCE [LARGE SCALE GENOMIC DNA]</scope>
</reference>
<gene>
    <name evidence="1" type="ORF">M9H77_04509</name>
</gene>
<accession>A0ACC0CED9</accession>
<proteinExistence type="predicted"/>
<comment type="caution">
    <text evidence="1">The sequence shown here is derived from an EMBL/GenBank/DDBJ whole genome shotgun (WGS) entry which is preliminary data.</text>
</comment>
<name>A0ACC0CED9_CATRO</name>
<dbReference type="Proteomes" id="UP001060085">
    <property type="component" value="Linkage Group LG01"/>
</dbReference>